<feature type="transmembrane region" description="Helical" evidence="1">
    <location>
        <begin position="224"/>
        <end position="242"/>
    </location>
</feature>
<keyword evidence="1" id="KW-0812">Transmembrane</keyword>
<name>A0A6J4IB33_9CHLR</name>
<sequence>MPSLTQFITTRREEWAQLEALLARSEGNGLRRLGADELDALGRGYRRVLSDVALAQRDFPQDQLTAWLNQLAARAHLRLYRAPGSTWRRLAAFFLLDFPRRFRQAWRYSVVAALLLLLPALGGYLAGLHSEVAREALVPAQLRAIMQRGETWTDMPDALRPLMAVVIFTNNIGVSFFAFTGGVWFGLGTVYTLVLNGLFLGAIFGAGQHYGVGHLLADFVSSHGYVEITCIIIAGAAGLMLGDALLRPGVLRRRDAATRAGRNALALVMGAVPVFVLVGLVEGNLSPSDAPMPVKLAVGPLLWLALMAWLLLVGRSKARTA</sequence>
<evidence type="ECO:0000313" key="2">
    <source>
        <dbReference type="EMBL" id="CAA9247211.1"/>
    </source>
</evidence>
<keyword evidence="1" id="KW-0472">Membrane</keyword>
<feature type="transmembrane region" description="Helical" evidence="1">
    <location>
        <begin position="293"/>
        <end position="313"/>
    </location>
</feature>
<protein>
    <submittedName>
        <fullName evidence="2">SpoIIM</fullName>
    </submittedName>
</protein>
<gene>
    <name evidence="2" type="ORF">AVDCRST_MAG77-2942</name>
</gene>
<feature type="transmembrane region" description="Helical" evidence="1">
    <location>
        <begin position="162"/>
        <end position="186"/>
    </location>
</feature>
<feature type="transmembrane region" description="Helical" evidence="1">
    <location>
        <begin position="105"/>
        <end position="126"/>
    </location>
</feature>
<dbReference type="InterPro" id="IPR002798">
    <property type="entry name" value="SpoIIM-like"/>
</dbReference>
<dbReference type="Pfam" id="PF01944">
    <property type="entry name" value="SpoIIM"/>
    <property type="match status" value="1"/>
</dbReference>
<accession>A0A6J4IB33</accession>
<reference evidence="2" key="1">
    <citation type="submission" date="2020-02" db="EMBL/GenBank/DDBJ databases">
        <authorList>
            <person name="Meier V. D."/>
        </authorList>
    </citation>
    <scope>NUCLEOTIDE SEQUENCE</scope>
    <source>
        <strain evidence="2">AVDCRST_MAG77</strain>
    </source>
</reference>
<proteinExistence type="predicted"/>
<dbReference type="PANTHER" id="PTHR35337">
    <property type="entry name" value="SLR1478 PROTEIN"/>
    <property type="match status" value="1"/>
</dbReference>
<dbReference type="EMBL" id="CADCTC010000121">
    <property type="protein sequence ID" value="CAA9247211.1"/>
    <property type="molecule type" value="Genomic_DNA"/>
</dbReference>
<dbReference type="AlphaFoldDB" id="A0A6J4IB33"/>
<organism evidence="2">
    <name type="scientific">uncultured Chloroflexota bacterium</name>
    <dbReference type="NCBI Taxonomy" id="166587"/>
    <lineage>
        <taxon>Bacteria</taxon>
        <taxon>Bacillati</taxon>
        <taxon>Chloroflexota</taxon>
        <taxon>environmental samples</taxon>
    </lineage>
</organism>
<feature type="transmembrane region" description="Helical" evidence="1">
    <location>
        <begin position="263"/>
        <end position="281"/>
    </location>
</feature>
<evidence type="ECO:0000256" key="1">
    <source>
        <dbReference type="SAM" id="Phobius"/>
    </source>
</evidence>
<keyword evidence="1" id="KW-1133">Transmembrane helix</keyword>
<dbReference type="PANTHER" id="PTHR35337:SF1">
    <property type="entry name" value="SLR1478 PROTEIN"/>
    <property type="match status" value="1"/>
</dbReference>
<feature type="transmembrane region" description="Helical" evidence="1">
    <location>
        <begin position="193"/>
        <end position="212"/>
    </location>
</feature>